<proteinExistence type="predicted"/>
<protein>
    <submittedName>
        <fullName evidence="1">Uncharacterized protein</fullName>
    </submittedName>
</protein>
<organism evidence="1 2">
    <name type="scientific">Trifolium medium</name>
    <dbReference type="NCBI Taxonomy" id="97028"/>
    <lineage>
        <taxon>Eukaryota</taxon>
        <taxon>Viridiplantae</taxon>
        <taxon>Streptophyta</taxon>
        <taxon>Embryophyta</taxon>
        <taxon>Tracheophyta</taxon>
        <taxon>Spermatophyta</taxon>
        <taxon>Magnoliopsida</taxon>
        <taxon>eudicotyledons</taxon>
        <taxon>Gunneridae</taxon>
        <taxon>Pentapetalae</taxon>
        <taxon>rosids</taxon>
        <taxon>fabids</taxon>
        <taxon>Fabales</taxon>
        <taxon>Fabaceae</taxon>
        <taxon>Papilionoideae</taxon>
        <taxon>50 kb inversion clade</taxon>
        <taxon>NPAAA clade</taxon>
        <taxon>Hologalegina</taxon>
        <taxon>IRL clade</taxon>
        <taxon>Trifolieae</taxon>
        <taxon>Trifolium</taxon>
    </lineage>
</organism>
<evidence type="ECO:0000313" key="1">
    <source>
        <dbReference type="EMBL" id="MCI89345.1"/>
    </source>
</evidence>
<dbReference type="AlphaFoldDB" id="A0A392VRL6"/>
<comment type="caution">
    <text evidence="1">The sequence shown here is derived from an EMBL/GenBank/DDBJ whole genome shotgun (WGS) entry which is preliminary data.</text>
</comment>
<name>A0A392VRL6_9FABA</name>
<keyword evidence="2" id="KW-1185">Reference proteome</keyword>
<feature type="non-terminal residue" evidence="1">
    <location>
        <position position="61"/>
    </location>
</feature>
<dbReference type="EMBL" id="LXQA011217188">
    <property type="protein sequence ID" value="MCI89345.1"/>
    <property type="molecule type" value="Genomic_DNA"/>
</dbReference>
<reference evidence="1 2" key="1">
    <citation type="journal article" date="2018" name="Front. Plant Sci.">
        <title>Red Clover (Trifolium pratense) and Zigzag Clover (T. medium) - A Picture of Genomic Similarities and Differences.</title>
        <authorList>
            <person name="Dluhosova J."/>
            <person name="Istvanek J."/>
            <person name="Nedelnik J."/>
            <person name="Repkova J."/>
        </authorList>
    </citation>
    <scope>NUCLEOTIDE SEQUENCE [LARGE SCALE GENOMIC DNA]</scope>
    <source>
        <strain evidence="2">cv. 10/8</strain>
        <tissue evidence="1">Leaf</tissue>
    </source>
</reference>
<evidence type="ECO:0000313" key="2">
    <source>
        <dbReference type="Proteomes" id="UP000265520"/>
    </source>
</evidence>
<sequence>MDGLSESCAARSRCCAARRVCVCCGGLLSDLCAAHNCLFCFPVLFLIAAPGAGGAALGAVH</sequence>
<dbReference type="Proteomes" id="UP000265520">
    <property type="component" value="Unassembled WGS sequence"/>
</dbReference>
<accession>A0A392VRL6</accession>